<evidence type="ECO:0000313" key="2">
    <source>
        <dbReference type="EMBL" id="KAK5779219.1"/>
    </source>
</evidence>
<keyword evidence="3" id="KW-1185">Reference proteome</keyword>
<name>A0AAN7ZS63_9SACH</name>
<proteinExistence type="predicted"/>
<protein>
    <submittedName>
        <fullName evidence="2">Uncharacterized protein</fullName>
    </submittedName>
</protein>
<gene>
    <name evidence="2" type="ORF">RI543_003107</name>
</gene>
<dbReference type="Proteomes" id="UP001306508">
    <property type="component" value="Unassembled WGS sequence"/>
</dbReference>
<accession>A0AAN7ZS63</accession>
<dbReference type="EMBL" id="JAWIZZ010000047">
    <property type="protein sequence ID" value="KAK5779219.1"/>
    <property type="molecule type" value="Genomic_DNA"/>
</dbReference>
<comment type="caution">
    <text evidence="2">The sequence shown here is derived from an EMBL/GenBank/DDBJ whole genome shotgun (WGS) entry which is preliminary data.</text>
</comment>
<dbReference type="Gene3D" id="6.10.250.2790">
    <property type="match status" value="1"/>
</dbReference>
<feature type="coiled-coil region" evidence="1">
    <location>
        <begin position="147"/>
        <end position="174"/>
    </location>
</feature>
<sequence length="318" mass="36530">MNYPMTRDIGADDTNSMSSKDDLFNMFLDEDFVPQAYVDILLNNIDIDNLNQVHSLSSGLLTKLDFYTTSLTKELEKNVWNLEKLAQSLPGTWSVTDPIENQVYNHNSKEHETETKSDNDTFPSPILNEKPVRNIGAFGVSKLEYYLDTLGSSVKSLENDLNKLETDLSQQHKDTQNINQSEKTRCVIQQLKDIKLIKTRLIEVLTVFTTLKDILFISNAGEMKGKEEEPAKTFTINDFRVSLFTLQQTIEQTLEKAAQEEDSDVVNKEILSKIEKLVKLTDVFKSFDKFYKEYQEFSKSISQSSTKYLELKDIVNEE</sequence>
<organism evidence="2 3">
    <name type="scientific">Arxiozyma heterogenica</name>
    <dbReference type="NCBI Taxonomy" id="278026"/>
    <lineage>
        <taxon>Eukaryota</taxon>
        <taxon>Fungi</taxon>
        <taxon>Dikarya</taxon>
        <taxon>Ascomycota</taxon>
        <taxon>Saccharomycotina</taxon>
        <taxon>Saccharomycetes</taxon>
        <taxon>Saccharomycetales</taxon>
        <taxon>Saccharomycetaceae</taxon>
        <taxon>Arxiozyma</taxon>
    </lineage>
</organism>
<evidence type="ECO:0000313" key="3">
    <source>
        <dbReference type="Proteomes" id="UP001306508"/>
    </source>
</evidence>
<keyword evidence="1" id="KW-0175">Coiled coil</keyword>
<evidence type="ECO:0000256" key="1">
    <source>
        <dbReference type="SAM" id="Coils"/>
    </source>
</evidence>
<dbReference type="AlphaFoldDB" id="A0AAN7ZS63"/>
<reference evidence="3" key="1">
    <citation type="submission" date="2023-07" db="EMBL/GenBank/DDBJ databases">
        <title>A draft genome of Kazachstania heterogenica Y-27499.</title>
        <authorList>
            <person name="Donic C."/>
            <person name="Kralova J.S."/>
            <person name="Fidel L."/>
            <person name="Ben-Dor S."/>
            <person name="Jung S."/>
        </authorList>
    </citation>
    <scope>NUCLEOTIDE SEQUENCE [LARGE SCALE GENOMIC DNA]</scope>
    <source>
        <strain evidence="3">Y27499</strain>
    </source>
</reference>